<evidence type="ECO:0000256" key="9">
    <source>
        <dbReference type="ARBA" id="ARBA00023317"/>
    </source>
</evidence>
<name>A0AAD5XB30_9FUNG</name>
<evidence type="ECO:0000256" key="5">
    <source>
        <dbReference type="ARBA" id="ARBA00022958"/>
    </source>
</evidence>
<evidence type="ECO:0000313" key="12">
    <source>
        <dbReference type="EMBL" id="KAJ3083554.1"/>
    </source>
</evidence>
<comment type="subcellular location">
    <subcellularLocation>
        <location evidence="2">Mitochondrion</location>
    </subcellularLocation>
</comment>
<dbReference type="PANTHER" id="PTHR11624">
    <property type="entry name" value="DEHYDROGENASE RELATED"/>
    <property type="match status" value="1"/>
</dbReference>
<dbReference type="Pfam" id="PF02779">
    <property type="entry name" value="Transket_pyr"/>
    <property type="match status" value="1"/>
</dbReference>
<dbReference type="SUPFAM" id="SSF52922">
    <property type="entry name" value="TK C-terminal domain-like"/>
    <property type="match status" value="1"/>
</dbReference>
<dbReference type="GO" id="GO:0006086">
    <property type="term" value="P:pyruvate decarboxylation to acetyl-CoA"/>
    <property type="evidence" value="ECO:0007669"/>
    <property type="project" value="InterPro"/>
</dbReference>
<dbReference type="FunFam" id="3.40.50.970:FF:000006">
    <property type="entry name" value="Pyruvate dehydrogenase E1 component subunit beta"/>
    <property type="match status" value="1"/>
</dbReference>
<dbReference type="GO" id="GO:0004739">
    <property type="term" value="F:pyruvate dehydrogenase (acetyl-transferring) activity"/>
    <property type="evidence" value="ECO:0007669"/>
    <property type="project" value="UniProtKB-UniRule"/>
</dbReference>
<dbReference type="GO" id="GO:0005739">
    <property type="term" value="C:mitochondrion"/>
    <property type="evidence" value="ECO:0007669"/>
    <property type="project" value="UniProtKB-SubCell"/>
</dbReference>
<dbReference type="InterPro" id="IPR033248">
    <property type="entry name" value="Transketolase_C"/>
</dbReference>
<organism evidence="12 13">
    <name type="scientific">Physocladia obscura</name>
    <dbReference type="NCBI Taxonomy" id="109957"/>
    <lineage>
        <taxon>Eukaryota</taxon>
        <taxon>Fungi</taxon>
        <taxon>Fungi incertae sedis</taxon>
        <taxon>Chytridiomycota</taxon>
        <taxon>Chytridiomycota incertae sedis</taxon>
        <taxon>Chytridiomycetes</taxon>
        <taxon>Chytridiales</taxon>
        <taxon>Chytriomycetaceae</taxon>
        <taxon>Physocladia</taxon>
    </lineage>
</organism>
<keyword evidence="7 10" id="KW-0786">Thiamine pyrophosphate</keyword>
<reference evidence="12" key="1">
    <citation type="submission" date="2020-05" db="EMBL/GenBank/DDBJ databases">
        <title>Phylogenomic resolution of chytrid fungi.</title>
        <authorList>
            <person name="Stajich J.E."/>
            <person name="Amses K."/>
            <person name="Simmons R."/>
            <person name="Seto K."/>
            <person name="Myers J."/>
            <person name="Bonds A."/>
            <person name="Quandt C.A."/>
            <person name="Barry K."/>
            <person name="Liu P."/>
            <person name="Grigoriev I."/>
            <person name="Longcore J.E."/>
            <person name="James T.Y."/>
        </authorList>
    </citation>
    <scope>NUCLEOTIDE SEQUENCE</scope>
    <source>
        <strain evidence="12">JEL0513</strain>
    </source>
</reference>
<dbReference type="Proteomes" id="UP001211907">
    <property type="component" value="Unassembled WGS sequence"/>
</dbReference>
<dbReference type="InterPro" id="IPR029061">
    <property type="entry name" value="THDP-binding"/>
</dbReference>
<comment type="catalytic activity">
    <reaction evidence="10">
        <text>N(6)-[(R)-lipoyl]-L-lysyl-[protein] + pyruvate + H(+) = N(6)-[(R)-S(8)-acetyldihydrolipoyl]-L-lysyl-[protein] + CO2</text>
        <dbReference type="Rhea" id="RHEA:19189"/>
        <dbReference type="Rhea" id="RHEA-COMP:10474"/>
        <dbReference type="Rhea" id="RHEA-COMP:10478"/>
        <dbReference type="ChEBI" id="CHEBI:15361"/>
        <dbReference type="ChEBI" id="CHEBI:15378"/>
        <dbReference type="ChEBI" id="CHEBI:16526"/>
        <dbReference type="ChEBI" id="CHEBI:83099"/>
        <dbReference type="ChEBI" id="CHEBI:83111"/>
        <dbReference type="EC" id="1.2.4.1"/>
    </reaction>
</comment>
<evidence type="ECO:0000256" key="2">
    <source>
        <dbReference type="ARBA" id="ARBA00004173"/>
    </source>
</evidence>
<proteinExistence type="predicted"/>
<accession>A0AAD5XB30</accession>
<keyword evidence="13" id="KW-1185">Reference proteome</keyword>
<evidence type="ECO:0000256" key="10">
    <source>
        <dbReference type="RuleBase" id="RU364074"/>
    </source>
</evidence>
<evidence type="ECO:0000256" key="6">
    <source>
        <dbReference type="ARBA" id="ARBA00023002"/>
    </source>
</evidence>
<evidence type="ECO:0000313" key="13">
    <source>
        <dbReference type="Proteomes" id="UP001211907"/>
    </source>
</evidence>
<evidence type="ECO:0000259" key="11">
    <source>
        <dbReference type="SMART" id="SM00861"/>
    </source>
</evidence>
<dbReference type="EMBL" id="JADGJH010004847">
    <property type="protein sequence ID" value="KAJ3083554.1"/>
    <property type="molecule type" value="Genomic_DNA"/>
</dbReference>
<keyword evidence="8" id="KW-0496">Mitochondrion</keyword>
<dbReference type="CDD" id="cd07036">
    <property type="entry name" value="TPP_PYR_E1-PDHc-beta_like"/>
    <property type="match status" value="1"/>
</dbReference>
<dbReference type="GO" id="GO:0046872">
    <property type="term" value="F:metal ion binding"/>
    <property type="evidence" value="ECO:0007669"/>
    <property type="project" value="UniProtKB-KW"/>
</dbReference>
<comment type="cofactor">
    <cofactor evidence="1 10">
        <name>thiamine diphosphate</name>
        <dbReference type="ChEBI" id="CHEBI:58937"/>
    </cofactor>
</comment>
<keyword evidence="6 10" id="KW-0560">Oxidoreductase</keyword>
<dbReference type="PANTHER" id="PTHR11624:SF96">
    <property type="entry name" value="PYRUVATE DEHYDROGENASE E1 COMPONENT SUBUNIT BETA, MITOCHONDRIAL"/>
    <property type="match status" value="1"/>
</dbReference>
<comment type="function">
    <text evidence="10">The pyruvate dehydrogenase complex catalyzes the overall conversion of pyruvate to acetyl-CoA and CO2.</text>
</comment>
<feature type="non-terminal residue" evidence="12">
    <location>
        <position position="316"/>
    </location>
</feature>
<dbReference type="InterPro" id="IPR005475">
    <property type="entry name" value="Transketolase-like_Pyr-bd"/>
</dbReference>
<comment type="caution">
    <text evidence="12">The sequence shown here is derived from an EMBL/GenBank/DDBJ whole genome shotgun (WGS) entry which is preliminary data.</text>
</comment>
<protein>
    <recommendedName>
        <fullName evidence="10">Pyruvate dehydrogenase E1 component subunit beta</fullName>
        <ecNumber evidence="10">1.2.4.1</ecNumber>
    </recommendedName>
</protein>
<evidence type="ECO:0000256" key="8">
    <source>
        <dbReference type="ARBA" id="ARBA00023128"/>
    </source>
</evidence>
<sequence length="316" mass="33844">MDEEMSQDETVFILGEEVAQYNGAYKVSKGLLEKYGDKRVIDTPITEMGFAGIAVGSALAGLKPICEFMTFNFSMQAIDQVVNSAAKTRYMSGGTIECPIVFRGPNGAAAGVAAQHSQCFAAWYGSVPGLKVVSPFSAEDAKGLLKAAIRDPNPVVVLENELMYGVSFPVSDEVLGKDFVVEIGKAKIEREGSDITIVAHSRPVQFALDAAEELSKAGISAEVINLRSIRPLDIKTIVASIKKTNHLITVEGGWPQFGVGSEIAAQIMESDAFDHLDSPIFRVTGADIPMPYAKNLEDLSLPSVSNIVNAARKSLN</sequence>
<evidence type="ECO:0000256" key="7">
    <source>
        <dbReference type="ARBA" id="ARBA00023052"/>
    </source>
</evidence>
<keyword evidence="9 10" id="KW-0670">Pyruvate</keyword>
<dbReference type="Gene3D" id="3.40.50.970">
    <property type="match status" value="1"/>
</dbReference>
<dbReference type="SUPFAM" id="SSF52518">
    <property type="entry name" value="Thiamin diphosphate-binding fold (THDP-binding)"/>
    <property type="match status" value="1"/>
</dbReference>
<evidence type="ECO:0000256" key="3">
    <source>
        <dbReference type="ARBA" id="ARBA00022723"/>
    </source>
</evidence>
<dbReference type="Gene3D" id="3.40.50.920">
    <property type="match status" value="1"/>
</dbReference>
<dbReference type="InterPro" id="IPR027110">
    <property type="entry name" value="PDHB_mito-type"/>
</dbReference>
<dbReference type="NCBIfam" id="NF008854">
    <property type="entry name" value="PRK11892.1"/>
    <property type="match status" value="1"/>
</dbReference>
<dbReference type="SMART" id="SM00861">
    <property type="entry name" value="Transket_pyr"/>
    <property type="match status" value="1"/>
</dbReference>
<dbReference type="NCBIfam" id="NF006667">
    <property type="entry name" value="PRK09212.1"/>
    <property type="match status" value="1"/>
</dbReference>
<evidence type="ECO:0000256" key="1">
    <source>
        <dbReference type="ARBA" id="ARBA00001964"/>
    </source>
</evidence>
<dbReference type="InterPro" id="IPR009014">
    <property type="entry name" value="Transketo_C/PFOR_II"/>
</dbReference>
<dbReference type="Pfam" id="PF02780">
    <property type="entry name" value="Transketolase_C"/>
    <property type="match status" value="1"/>
</dbReference>
<feature type="domain" description="Transketolase-like pyrimidine-binding" evidence="11">
    <location>
        <begin position="1"/>
        <end position="166"/>
    </location>
</feature>
<keyword evidence="4" id="KW-0809">Transit peptide</keyword>
<keyword evidence="5" id="KW-0630">Potassium</keyword>
<evidence type="ECO:0000256" key="4">
    <source>
        <dbReference type="ARBA" id="ARBA00022946"/>
    </source>
</evidence>
<gene>
    <name evidence="12" type="ORF">HK100_009437</name>
</gene>
<dbReference type="EC" id="1.2.4.1" evidence="10"/>
<keyword evidence="3" id="KW-0479">Metal-binding</keyword>
<dbReference type="AlphaFoldDB" id="A0AAD5XB30"/>
<dbReference type="FunFam" id="3.40.50.920:FF:000001">
    <property type="entry name" value="Pyruvate dehydrogenase E1 beta subunit"/>
    <property type="match status" value="1"/>
</dbReference>